<feature type="transmembrane region" description="Helical" evidence="1">
    <location>
        <begin position="51"/>
        <end position="77"/>
    </location>
</feature>
<keyword evidence="1" id="KW-0812">Transmembrane</keyword>
<dbReference type="Proteomes" id="UP001138757">
    <property type="component" value="Unassembled WGS sequence"/>
</dbReference>
<organism evidence="2 3">
    <name type="scientific">Sphingobium nicotianae</name>
    <dbReference type="NCBI Taxonomy" id="2782607"/>
    <lineage>
        <taxon>Bacteria</taxon>
        <taxon>Pseudomonadati</taxon>
        <taxon>Pseudomonadota</taxon>
        <taxon>Alphaproteobacteria</taxon>
        <taxon>Sphingomonadales</taxon>
        <taxon>Sphingomonadaceae</taxon>
        <taxon>Sphingobium</taxon>
    </lineage>
</organism>
<dbReference type="EMBL" id="JAHGAW010000012">
    <property type="protein sequence ID" value="MBT2188810.1"/>
    <property type="molecule type" value="Genomic_DNA"/>
</dbReference>
<comment type="caution">
    <text evidence="2">The sequence shown here is derived from an EMBL/GenBank/DDBJ whole genome shotgun (WGS) entry which is preliminary data.</text>
</comment>
<keyword evidence="1" id="KW-0472">Membrane</keyword>
<accession>A0A9X1DF51</accession>
<evidence type="ECO:0000256" key="1">
    <source>
        <dbReference type="SAM" id="Phobius"/>
    </source>
</evidence>
<keyword evidence="3" id="KW-1185">Reference proteome</keyword>
<sequence length="100" mass="10833">MTNGPGLDDHHQAQFAWARFRRIMWGMAALALGVALAVVALLWALSDPLPWIFVALIIGGVWATVMMAALLMGLMFLSSGTGHDHHVHDRVSADVLGEDD</sequence>
<feature type="transmembrane region" description="Helical" evidence="1">
    <location>
        <begin position="23"/>
        <end position="45"/>
    </location>
</feature>
<name>A0A9X1DF51_9SPHN</name>
<gene>
    <name evidence="2" type="ORF">KK488_17800</name>
</gene>
<evidence type="ECO:0000313" key="3">
    <source>
        <dbReference type="Proteomes" id="UP001138757"/>
    </source>
</evidence>
<keyword evidence="1" id="KW-1133">Transmembrane helix</keyword>
<reference evidence="2" key="1">
    <citation type="submission" date="2021-05" db="EMBL/GenBank/DDBJ databases">
        <title>Genome of Sphingobium sp. strain.</title>
        <authorList>
            <person name="Fan R."/>
        </authorList>
    </citation>
    <scope>NUCLEOTIDE SEQUENCE</scope>
    <source>
        <strain evidence="2">H33</strain>
    </source>
</reference>
<evidence type="ECO:0000313" key="2">
    <source>
        <dbReference type="EMBL" id="MBT2188810.1"/>
    </source>
</evidence>
<dbReference type="AlphaFoldDB" id="A0A9X1DF51"/>
<protein>
    <submittedName>
        <fullName evidence="2">Uncharacterized protein</fullName>
    </submittedName>
</protein>
<proteinExistence type="predicted"/>